<keyword evidence="7" id="KW-1185">Reference proteome</keyword>
<proteinExistence type="inferred from homology"/>
<dbReference type="SMART" id="SM00382">
    <property type="entry name" value="AAA"/>
    <property type="match status" value="1"/>
</dbReference>
<dbReference type="RefSeq" id="WP_090794878.1">
    <property type="nucleotide sequence ID" value="NZ_FMYI01000004.1"/>
</dbReference>
<dbReference type="GO" id="GO:0016887">
    <property type="term" value="F:ATP hydrolysis activity"/>
    <property type="evidence" value="ECO:0007669"/>
    <property type="project" value="InterPro"/>
</dbReference>
<dbReference type="InterPro" id="IPR027417">
    <property type="entry name" value="P-loop_NTPase"/>
</dbReference>
<keyword evidence="2" id="KW-0813">Transport</keyword>
<dbReference type="GO" id="GO:0005524">
    <property type="term" value="F:ATP binding"/>
    <property type="evidence" value="ECO:0007669"/>
    <property type="project" value="UniProtKB-KW"/>
</dbReference>
<organism evidence="6 7">
    <name type="scientific">Pelagirhabdus alkalitolerans</name>
    <dbReference type="NCBI Taxonomy" id="1612202"/>
    <lineage>
        <taxon>Bacteria</taxon>
        <taxon>Bacillati</taxon>
        <taxon>Bacillota</taxon>
        <taxon>Bacilli</taxon>
        <taxon>Bacillales</taxon>
        <taxon>Bacillaceae</taxon>
        <taxon>Pelagirhabdus</taxon>
    </lineage>
</organism>
<sequence length="301" mass="33529">MQLQVKKLTKDFNNIKAVDELSFELNQGECVALLGANGAGKTTTLRMLAGLLKPTDGTIEIEGSNGKKDVRSEIGYLPQHPVFHGWMTGMEFLVFVGKLAHLSQKEAKTRAIELLERVGISDAANMRIHKYSGGMKQRLGIAQSLIHQPRLLLMDEPVSSLDPIGRREVLTLLKELKKETTLLFSTHILNDAEEISDGLIVIDHGKIKEKGSLEALQKKYQNQKIDLHFETVEEKQIEEIEALEGIESVLATADGITCMVSDLDVARESVLNATLSHNWSLNYFTTGKTTLEDMFMEVLNQ</sequence>
<dbReference type="CDD" id="cd03230">
    <property type="entry name" value="ABC_DR_subfamily_A"/>
    <property type="match status" value="1"/>
</dbReference>
<evidence type="ECO:0000313" key="7">
    <source>
        <dbReference type="Proteomes" id="UP000242949"/>
    </source>
</evidence>
<dbReference type="PANTHER" id="PTHR43335">
    <property type="entry name" value="ABC TRANSPORTER, ATP-BINDING PROTEIN"/>
    <property type="match status" value="1"/>
</dbReference>
<dbReference type="PROSITE" id="PS00211">
    <property type="entry name" value="ABC_TRANSPORTER_1"/>
    <property type="match status" value="1"/>
</dbReference>
<evidence type="ECO:0000313" key="6">
    <source>
        <dbReference type="EMBL" id="SDC05462.1"/>
    </source>
</evidence>
<dbReference type="Proteomes" id="UP000242949">
    <property type="component" value="Unassembled WGS sequence"/>
</dbReference>
<dbReference type="PANTHER" id="PTHR43335:SF11">
    <property type="entry name" value="ABC TRANSPORTER RELATED"/>
    <property type="match status" value="1"/>
</dbReference>
<gene>
    <name evidence="6" type="ORF">SAMN05421734_10424</name>
</gene>
<dbReference type="InterPro" id="IPR003439">
    <property type="entry name" value="ABC_transporter-like_ATP-bd"/>
</dbReference>
<dbReference type="EMBL" id="FMYI01000004">
    <property type="protein sequence ID" value="SDC05462.1"/>
    <property type="molecule type" value="Genomic_DNA"/>
</dbReference>
<evidence type="ECO:0000256" key="1">
    <source>
        <dbReference type="ARBA" id="ARBA00005417"/>
    </source>
</evidence>
<dbReference type="AlphaFoldDB" id="A0A1G6IFY9"/>
<protein>
    <submittedName>
        <fullName evidence="6">ABC-2 type transport system ATP-binding protein</fullName>
    </submittedName>
</protein>
<dbReference type="InterPro" id="IPR025302">
    <property type="entry name" value="DrrA1/2-like_C"/>
</dbReference>
<reference evidence="7" key="1">
    <citation type="submission" date="2016-09" db="EMBL/GenBank/DDBJ databases">
        <authorList>
            <person name="Varghese N."/>
            <person name="Submissions S."/>
        </authorList>
    </citation>
    <scope>NUCLEOTIDE SEQUENCE [LARGE SCALE GENOMIC DNA]</scope>
    <source>
        <strain evidence="7">S5</strain>
    </source>
</reference>
<keyword evidence="4 6" id="KW-0067">ATP-binding</keyword>
<evidence type="ECO:0000256" key="4">
    <source>
        <dbReference type="ARBA" id="ARBA00022840"/>
    </source>
</evidence>
<name>A0A1G6IFY9_9BACI</name>
<feature type="domain" description="ABC transporter" evidence="5">
    <location>
        <begin position="3"/>
        <end position="229"/>
    </location>
</feature>
<dbReference type="Gene3D" id="3.40.50.300">
    <property type="entry name" value="P-loop containing nucleotide triphosphate hydrolases"/>
    <property type="match status" value="1"/>
</dbReference>
<dbReference type="Pfam" id="PF13732">
    <property type="entry name" value="DrrA1-3_C"/>
    <property type="match status" value="1"/>
</dbReference>
<dbReference type="SUPFAM" id="SSF52540">
    <property type="entry name" value="P-loop containing nucleoside triphosphate hydrolases"/>
    <property type="match status" value="1"/>
</dbReference>
<evidence type="ECO:0000256" key="3">
    <source>
        <dbReference type="ARBA" id="ARBA00022741"/>
    </source>
</evidence>
<dbReference type="InterPro" id="IPR017871">
    <property type="entry name" value="ABC_transporter-like_CS"/>
</dbReference>
<evidence type="ECO:0000259" key="5">
    <source>
        <dbReference type="PROSITE" id="PS50893"/>
    </source>
</evidence>
<evidence type="ECO:0000256" key="2">
    <source>
        <dbReference type="ARBA" id="ARBA00022448"/>
    </source>
</evidence>
<dbReference type="PROSITE" id="PS50893">
    <property type="entry name" value="ABC_TRANSPORTER_2"/>
    <property type="match status" value="1"/>
</dbReference>
<comment type="similarity">
    <text evidence="1">Belongs to the ABC transporter superfamily.</text>
</comment>
<accession>A0A1G6IFY9</accession>
<dbReference type="STRING" id="1612202.SAMN05421734_10424"/>
<dbReference type="Pfam" id="PF00005">
    <property type="entry name" value="ABC_tran"/>
    <property type="match status" value="1"/>
</dbReference>
<keyword evidence="3" id="KW-0547">Nucleotide-binding</keyword>
<dbReference type="OrthoDB" id="9804819at2"/>
<dbReference type="InterPro" id="IPR003593">
    <property type="entry name" value="AAA+_ATPase"/>
</dbReference>